<feature type="non-terminal residue" evidence="1">
    <location>
        <position position="41"/>
    </location>
</feature>
<protein>
    <submittedName>
        <fullName evidence="1">E2/NS1 envelope gene hypervariable domain</fullName>
    </submittedName>
</protein>
<sequence length="41" mass="4222">ETHVTGGAAGHDTSGLVSLLRPGGYQYMQGYNTIGSSHTIS</sequence>
<evidence type="ECO:0000313" key="1">
    <source>
        <dbReference type="EMBL" id="AAP13892.1"/>
    </source>
</evidence>
<reference evidence="1" key="1">
    <citation type="journal article" date="1993" name="Hepatology">
        <title>Persistence of hepatitis B and hepatitis C viral genomes in primary liver cancers from HBsAg-negative patients: a study of a low-endemic area.</title>
        <authorList>
            <person name="Paterlini P."/>
            <person name="Driss F."/>
            <person name="Nalpas B."/>
            <person name="Pisi E."/>
            <person name="Franco D."/>
            <person name="Berthelot P."/>
            <person name="Brechot C."/>
        </authorList>
    </citation>
    <scope>NUCLEOTIDE SEQUENCE</scope>
</reference>
<feature type="non-terminal residue" evidence="1">
    <location>
        <position position="1"/>
    </location>
</feature>
<name>Q80GP1_9HEPC</name>
<proteinExistence type="predicted"/>
<accession>Q80GP1</accession>
<organism evidence="1">
    <name type="scientific">Hepacivirus hominis</name>
    <dbReference type="NCBI Taxonomy" id="3052230"/>
    <lineage>
        <taxon>Viruses</taxon>
        <taxon>Riboviria</taxon>
        <taxon>Orthornavirae</taxon>
        <taxon>Kitrinoviricota</taxon>
        <taxon>Flasuviricetes</taxon>
        <taxon>Amarillovirales</taxon>
        <taxon>Flaviviridae</taxon>
        <taxon>Hepacivirus</taxon>
    </lineage>
</organism>
<dbReference type="EMBL" id="S53725">
    <property type="protein sequence ID" value="AAP13892.1"/>
    <property type="molecule type" value="Genomic_RNA"/>
</dbReference>
<dbReference type="euHCVdb" id="S53725"/>